<protein>
    <submittedName>
        <fullName evidence="2">Uncharacterized protein</fullName>
    </submittedName>
</protein>
<feature type="region of interest" description="Disordered" evidence="1">
    <location>
        <begin position="68"/>
        <end position="91"/>
    </location>
</feature>
<dbReference type="Proteomes" id="UP001314229">
    <property type="component" value="Unassembled WGS sequence"/>
</dbReference>
<accession>A0AAV1QDP3</accession>
<gene>
    <name evidence="2" type="ORF">FSCOSCO3_A023535</name>
</gene>
<feature type="non-terminal residue" evidence="2">
    <location>
        <position position="1"/>
    </location>
</feature>
<proteinExistence type="predicted"/>
<keyword evidence="3" id="KW-1185">Reference proteome</keyword>
<organism evidence="2 3">
    <name type="scientific">Scomber scombrus</name>
    <name type="common">Atlantic mackerel</name>
    <name type="synonym">Scomber vernalis</name>
    <dbReference type="NCBI Taxonomy" id="13677"/>
    <lineage>
        <taxon>Eukaryota</taxon>
        <taxon>Metazoa</taxon>
        <taxon>Chordata</taxon>
        <taxon>Craniata</taxon>
        <taxon>Vertebrata</taxon>
        <taxon>Euteleostomi</taxon>
        <taxon>Actinopterygii</taxon>
        <taxon>Neopterygii</taxon>
        <taxon>Teleostei</taxon>
        <taxon>Neoteleostei</taxon>
        <taxon>Acanthomorphata</taxon>
        <taxon>Pelagiaria</taxon>
        <taxon>Scombriformes</taxon>
        <taxon>Scombridae</taxon>
        <taxon>Scomber</taxon>
    </lineage>
</organism>
<reference evidence="2 3" key="1">
    <citation type="submission" date="2024-01" db="EMBL/GenBank/DDBJ databases">
        <authorList>
            <person name="Alioto T."/>
            <person name="Alioto T."/>
            <person name="Gomez Garrido J."/>
        </authorList>
    </citation>
    <scope>NUCLEOTIDE SEQUENCE [LARGE SCALE GENOMIC DNA]</scope>
</reference>
<sequence>PPCDAGYDRARSASAKVIIGRVSVLTISREDPGPPPRGHKWDLSFMQNIRHGSLGHGSRESITEIPASAHLGGPNEQFGPPVMQLLPQAAT</sequence>
<evidence type="ECO:0000313" key="2">
    <source>
        <dbReference type="EMBL" id="CAK6981505.1"/>
    </source>
</evidence>
<evidence type="ECO:0000256" key="1">
    <source>
        <dbReference type="SAM" id="MobiDB-lite"/>
    </source>
</evidence>
<name>A0AAV1QDP3_SCOSC</name>
<evidence type="ECO:0000313" key="3">
    <source>
        <dbReference type="Proteomes" id="UP001314229"/>
    </source>
</evidence>
<dbReference type="EMBL" id="CAWUFR010000837">
    <property type="protein sequence ID" value="CAK6981505.1"/>
    <property type="molecule type" value="Genomic_DNA"/>
</dbReference>
<dbReference type="AlphaFoldDB" id="A0AAV1QDP3"/>
<comment type="caution">
    <text evidence="2">The sequence shown here is derived from an EMBL/GenBank/DDBJ whole genome shotgun (WGS) entry which is preliminary data.</text>
</comment>